<evidence type="ECO:0000256" key="2">
    <source>
        <dbReference type="ARBA" id="ARBA00022723"/>
    </source>
</evidence>
<evidence type="ECO:0000256" key="9">
    <source>
        <dbReference type="ARBA" id="ARBA00038592"/>
    </source>
</evidence>
<dbReference type="GO" id="GO:0051607">
    <property type="term" value="P:defense response to virus"/>
    <property type="evidence" value="ECO:0007669"/>
    <property type="project" value="UniProtKB-UniRule"/>
</dbReference>
<dbReference type="AlphaFoldDB" id="A0A418W683"/>
<dbReference type="InterPro" id="IPR050646">
    <property type="entry name" value="Cas1"/>
</dbReference>
<feature type="binding site" evidence="10">
    <location>
        <position position="295"/>
    </location>
    <ligand>
        <name>Mn(2+)</name>
        <dbReference type="ChEBI" id="CHEBI:29035"/>
    </ligand>
</feature>
<keyword evidence="6 10" id="KW-0051">Antiviral defense</keyword>
<keyword evidence="4 10" id="KW-0378">Hydrolase</keyword>
<gene>
    <name evidence="10 11" type="primary">cas1</name>
    <name evidence="11" type="ORF">D3876_16580</name>
</gene>
<name>A0A418W683_9SPHN</name>
<keyword evidence="12" id="KW-1185">Reference proteome</keyword>
<dbReference type="Pfam" id="PF01867">
    <property type="entry name" value="Cas_Cas1"/>
    <property type="match status" value="1"/>
</dbReference>
<comment type="similarity">
    <text evidence="10">Belongs to the CRISPR-associated endonuclease Cas1 family.</text>
</comment>
<dbReference type="PANTHER" id="PTHR34353:SF2">
    <property type="entry name" value="CRISPR-ASSOCIATED ENDONUCLEASE CAS1 1"/>
    <property type="match status" value="1"/>
</dbReference>
<evidence type="ECO:0000313" key="11">
    <source>
        <dbReference type="EMBL" id="RJF85541.1"/>
    </source>
</evidence>
<keyword evidence="2 10" id="KW-0479">Metal-binding</keyword>
<evidence type="ECO:0000256" key="1">
    <source>
        <dbReference type="ARBA" id="ARBA00022722"/>
    </source>
</evidence>
<keyword evidence="1 10" id="KW-0540">Nuclease</keyword>
<keyword evidence="8 10" id="KW-0464">Manganese</keyword>
<dbReference type="Gene3D" id="1.20.120.920">
    <property type="entry name" value="CRISPR-associated endonuclease Cas1, C-terminal domain"/>
    <property type="match status" value="1"/>
</dbReference>
<dbReference type="InterPro" id="IPR002729">
    <property type="entry name" value="CRISPR-assoc_Cas1"/>
</dbReference>
<proteinExistence type="inferred from homology"/>
<dbReference type="GO" id="GO:0004519">
    <property type="term" value="F:endonuclease activity"/>
    <property type="evidence" value="ECO:0007669"/>
    <property type="project" value="UniProtKB-UniRule"/>
</dbReference>
<evidence type="ECO:0000256" key="6">
    <source>
        <dbReference type="ARBA" id="ARBA00023118"/>
    </source>
</evidence>
<evidence type="ECO:0000313" key="12">
    <source>
        <dbReference type="Proteomes" id="UP000286100"/>
    </source>
</evidence>
<evidence type="ECO:0000256" key="5">
    <source>
        <dbReference type="ARBA" id="ARBA00022842"/>
    </source>
</evidence>
<dbReference type="NCBIfam" id="TIGR00287">
    <property type="entry name" value="cas1"/>
    <property type="match status" value="1"/>
</dbReference>
<evidence type="ECO:0000256" key="10">
    <source>
        <dbReference type="HAMAP-Rule" id="MF_01470"/>
    </source>
</evidence>
<feature type="binding site" evidence="10">
    <location>
        <position position="310"/>
    </location>
    <ligand>
        <name>Mn(2+)</name>
        <dbReference type="ChEBI" id="CHEBI:29035"/>
    </ligand>
</feature>
<organism evidence="11 12">
    <name type="scientific">Sphingomonas cavernae</name>
    <dbReference type="NCBI Taxonomy" id="2320861"/>
    <lineage>
        <taxon>Bacteria</taxon>
        <taxon>Pseudomonadati</taxon>
        <taxon>Pseudomonadota</taxon>
        <taxon>Alphaproteobacteria</taxon>
        <taxon>Sphingomonadales</taxon>
        <taxon>Sphingomonadaceae</taxon>
        <taxon>Sphingomonas</taxon>
    </lineage>
</organism>
<dbReference type="HAMAP" id="MF_01470">
    <property type="entry name" value="Cas1"/>
    <property type="match status" value="1"/>
</dbReference>
<evidence type="ECO:0000256" key="8">
    <source>
        <dbReference type="ARBA" id="ARBA00023211"/>
    </source>
</evidence>
<dbReference type="PANTHER" id="PTHR34353">
    <property type="entry name" value="CRISPR-ASSOCIATED ENDONUCLEASE CAS1 1"/>
    <property type="match status" value="1"/>
</dbReference>
<keyword evidence="5 10" id="KW-0460">Magnesium</keyword>
<protein>
    <recommendedName>
        <fullName evidence="10">CRISPR-associated endonuclease Cas1</fullName>
        <ecNumber evidence="10">3.1.-.-</ecNumber>
    </recommendedName>
</protein>
<comment type="function">
    <text evidence="10">CRISPR (clustered regularly interspaced short palindromic repeat), is an adaptive immune system that provides protection against mobile genetic elements (viruses, transposable elements and conjugative plasmids). CRISPR clusters contain spacers, sequences complementary to antecedent mobile elements, and target invading nucleic acids. CRISPR clusters are transcribed and processed into CRISPR RNA (crRNA). Acts as a dsDNA endonuclease. Involved in the integration of spacer DNA into the CRISPR cassette.</text>
</comment>
<dbReference type="EC" id="3.1.-.-" evidence="10"/>
<dbReference type="GO" id="GO:0003677">
    <property type="term" value="F:DNA binding"/>
    <property type="evidence" value="ECO:0007669"/>
    <property type="project" value="UniProtKB-KW"/>
</dbReference>
<dbReference type="RefSeq" id="WP_119764392.1">
    <property type="nucleotide sequence ID" value="NZ_QYUM01000004.1"/>
</dbReference>
<accession>A0A418W683</accession>
<evidence type="ECO:0000256" key="4">
    <source>
        <dbReference type="ARBA" id="ARBA00022801"/>
    </source>
</evidence>
<comment type="subunit">
    <text evidence="9 10">Homodimer, forms a heterotetramer with a Cas2 homodimer.</text>
</comment>
<dbReference type="InterPro" id="IPR042206">
    <property type="entry name" value="CRISPR-assoc_Cas1_C"/>
</dbReference>
<dbReference type="EMBL" id="QYUM01000004">
    <property type="protein sequence ID" value="RJF85541.1"/>
    <property type="molecule type" value="Genomic_DNA"/>
</dbReference>
<evidence type="ECO:0000256" key="7">
    <source>
        <dbReference type="ARBA" id="ARBA00023125"/>
    </source>
</evidence>
<comment type="caution">
    <text evidence="11">The sequence shown here is derived from an EMBL/GenBank/DDBJ whole genome shotgun (WGS) entry which is preliminary data.</text>
</comment>
<feature type="binding site" evidence="10">
    <location>
        <position position="209"/>
    </location>
    <ligand>
        <name>Mn(2+)</name>
        <dbReference type="ChEBI" id="CHEBI:29035"/>
    </ligand>
</feature>
<evidence type="ECO:0000256" key="3">
    <source>
        <dbReference type="ARBA" id="ARBA00022759"/>
    </source>
</evidence>
<dbReference type="CDD" id="cd09634">
    <property type="entry name" value="Cas1_I-II-III"/>
    <property type="match status" value="1"/>
</dbReference>
<reference evidence="11 12" key="1">
    <citation type="submission" date="2018-09" db="EMBL/GenBank/DDBJ databases">
        <authorList>
            <person name="Zhu H."/>
        </authorList>
    </citation>
    <scope>NUCLEOTIDE SEQUENCE [LARGE SCALE GENOMIC DNA]</scope>
    <source>
        <strain evidence="11 12">K2R01-6</strain>
    </source>
</reference>
<dbReference type="Proteomes" id="UP000286100">
    <property type="component" value="Unassembled WGS sequence"/>
</dbReference>
<keyword evidence="3 10" id="KW-0255">Endonuclease</keyword>
<dbReference type="GO" id="GO:0016787">
    <property type="term" value="F:hydrolase activity"/>
    <property type="evidence" value="ECO:0007669"/>
    <property type="project" value="UniProtKB-KW"/>
</dbReference>
<dbReference type="GO" id="GO:0046872">
    <property type="term" value="F:metal ion binding"/>
    <property type="evidence" value="ECO:0007669"/>
    <property type="project" value="UniProtKB-UniRule"/>
</dbReference>
<comment type="cofactor">
    <cofactor evidence="10">
        <name>Mg(2+)</name>
        <dbReference type="ChEBI" id="CHEBI:18420"/>
    </cofactor>
    <cofactor evidence="10">
        <name>Mn(2+)</name>
        <dbReference type="ChEBI" id="CHEBI:29035"/>
    </cofactor>
</comment>
<sequence>MLHSPIHPGNSDASDWAERSENWISEVAKLAKKRKRRERNSYPLILCGNGVSMRVENGALVIREGFTHYPQERVNHRFFRGDLTLPPRIVLLDGSGTLSFEVLSWLGEQGVALARVKWTGEVAIVASGAGFASDRKKVDWQNATRADDAKRLAFAVDLIHRKLIASISTLEQHIAPSPAHERAVSKVKATIDRLFSGEITEAAGVRALEGECAAAYFAAWQGLSMNWKAMARHPIPDDWLAFSSRSSLANGLKPKNYNASHPVNAILNYAYTVKLAQMQIQAVADGYDPTLGILHHGRRDKPAFIFDLIEPERPKVDAAVLAFIQSRSFSGADFVIRPDGVCRLSPQLARMVATLII</sequence>
<dbReference type="GO" id="GO:0043571">
    <property type="term" value="P:maintenance of CRISPR repeat elements"/>
    <property type="evidence" value="ECO:0007669"/>
    <property type="project" value="UniProtKB-UniRule"/>
</dbReference>
<keyword evidence="7 10" id="KW-0238">DNA-binding</keyword>